<dbReference type="RefSeq" id="WP_073075901.1">
    <property type="nucleotide sequence ID" value="NZ_FQXV01000001.1"/>
</dbReference>
<dbReference type="Proteomes" id="UP000183995">
    <property type="component" value="Unassembled WGS sequence"/>
</dbReference>
<evidence type="ECO:0000313" key="2">
    <source>
        <dbReference type="EMBL" id="SHH57323.1"/>
    </source>
</evidence>
<dbReference type="STRING" id="1123282.SAMN02745823_00335"/>
<name>A0A1M5U3Q8_9FIRM</name>
<reference evidence="2 3" key="1">
    <citation type="submission" date="2016-11" db="EMBL/GenBank/DDBJ databases">
        <authorList>
            <person name="Jaros S."/>
            <person name="Januszkiewicz K."/>
            <person name="Wedrychowicz H."/>
        </authorList>
    </citation>
    <scope>NUCLEOTIDE SEQUENCE [LARGE SCALE GENOMIC DNA]</scope>
    <source>
        <strain evidence="2 3">DSM 10068</strain>
    </source>
</reference>
<dbReference type="AlphaFoldDB" id="A0A1M5U3Q8"/>
<dbReference type="OrthoDB" id="2080448at2"/>
<evidence type="ECO:0000259" key="1">
    <source>
        <dbReference type="Pfam" id="PF08878"/>
    </source>
</evidence>
<proteinExistence type="predicted"/>
<dbReference type="EMBL" id="FQXV01000001">
    <property type="protein sequence ID" value="SHH57323.1"/>
    <property type="molecule type" value="Genomic_DNA"/>
</dbReference>
<dbReference type="InterPro" id="IPR014976">
    <property type="entry name" value="AbpA_HamA_C"/>
</dbReference>
<keyword evidence="3" id="KW-1185">Reference proteome</keyword>
<accession>A0A1M5U3Q8</accession>
<protein>
    <recommendedName>
        <fullName evidence="1">Anti-bacteriophage protein A/HamA C-terminal domain-containing protein</fullName>
    </recommendedName>
</protein>
<feature type="domain" description="Anti-bacteriophage protein A/HamA C-terminal" evidence="1">
    <location>
        <begin position="44"/>
        <end position="303"/>
    </location>
</feature>
<organism evidence="2 3">
    <name type="scientific">Sporobacter termitidis DSM 10068</name>
    <dbReference type="NCBI Taxonomy" id="1123282"/>
    <lineage>
        <taxon>Bacteria</taxon>
        <taxon>Bacillati</taxon>
        <taxon>Bacillota</taxon>
        <taxon>Clostridia</taxon>
        <taxon>Eubacteriales</taxon>
        <taxon>Oscillospiraceae</taxon>
        <taxon>Sporobacter</taxon>
    </lineage>
</organism>
<sequence length="312" mass="36305">MSISDEYREIYVKEIVDKSRGIIFKYSPVSNRHEFQPLSHAVSPQAVEQLCGLMRKNLLFYCYGEDEVVKHYKKKTFADLDTAAQYAYKMRLPKRPVNADGIPSEVLLDLLIQIYTPNAYKLAVRALMRQKDNNEIKGYDLTYFSLIDDNIGLWLGQAKLGDKSYCKDDISKDLLDKFSREYLSEQVFFVCDKQTGTTDECEHLTDIINRVNIATLKQEPISRQKTLLECFQQNRISIYIPCLLAYGQASVYKTAAEIFQKIEDENKEMQTYFLKHSYSFSGFDPKIIFYIFPIEDIDRLRDAESGFYCGLR</sequence>
<dbReference type="Pfam" id="PF08878">
    <property type="entry name" value="HamA"/>
    <property type="match status" value="1"/>
</dbReference>
<evidence type="ECO:0000313" key="3">
    <source>
        <dbReference type="Proteomes" id="UP000183995"/>
    </source>
</evidence>
<gene>
    <name evidence="2" type="ORF">SAMN02745823_00335</name>
</gene>